<gene>
    <name evidence="2" type="ORF">APS56_10260</name>
</gene>
<feature type="transmembrane region" description="Helical" evidence="1">
    <location>
        <begin position="16"/>
        <end position="38"/>
    </location>
</feature>
<sequence>MVFIFKKLIKKNKMKISLIIVSTLLILSVFVPILLFILNGTKNTSNIKKQINTLIKDNGITYDIKEIWRKNFIAIDNNHKIISSIQFNENEPFISIINLADVKQCHVIKDSNIIKGKPVSLKKLDLEFIFKSSTKPNAIINFFNIDNDLTEDFELQRIEKWQALINKAITEPQIARMAS</sequence>
<organism evidence="2 3">
    <name type="scientific">Pseudalgibacter alginicilyticus</name>
    <dbReference type="NCBI Taxonomy" id="1736674"/>
    <lineage>
        <taxon>Bacteria</taxon>
        <taxon>Pseudomonadati</taxon>
        <taxon>Bacteroidota</taxon>
        <taxon>Flavobacteriia</taxon>
        <taxon>Flavobacteriales</taxon>
        <taxon>Flavobacteriaceae</taxon>
        <taxon>Pseudalgibacter</taxon>
    </lineage>
</organism>
<dbReference type="EMBL" id="CP012898">
    <property type="protein sequence ID" value="ALJ05477.1"/>
    <property type="molecule type" value="Genomic_DNA"/>
</dbReference>
<keyword evidence="3" id="KW-1185">Reference proteome</keyword>
<proteinExistence type="predicted"/>
<protein>
    <submittedName>
        <fullName evidence="2">Uncharacterized protein</fullName>
    </submittedName>
</protein>
<accession>A0A0P0DBK6</accession>
<keyword evidence="1" id="KW-0812">Transmembrane</keyword>
<dbReference type="Proteomes" id="UP000057981">
    <property type="component" value="Chromosome"/>
</dbReference>
<name>A0A0P0DBK6_9FLAO</name>
<reference evidence="2 3" key="1">
    <citation type="submission" date="2015-10" db="EMBL/GenBank/DDBJ databases">
        <authorList>
            <person name="Gilbert D.G."/>
        </authorList>
    </citation>
    <scope>NUCLEOTIDE SEQUENCE [LARGE SCALE GENOMIC DNA]</scope>
    <source>
        <strain evidence="3">HZ-22</strain>
    </source>
</reference>
<dbReference type="STRING" id="1736674.APS56_10260"/>
<dbReference type="AlphaFoldDB" id="A0A0P0DBK6"/>
<keyword evidence="1" id="KW-1133">Transmembrane helix</keyword>
<dbReference type="KEGG" id="ahz:APS56_10260"/>
<evidence type="ECO:0000256" key="1">
    <source>
        <dbReference type="SAM" id="Phobius"/>
    </source>
</evidence>
<evidence type="ECO:0000313" key="3">
    <source>
        <dbReference type="Proteomes" id="UP000057981"/>
    </source>
</evidence>
<evidence type="ECO:0000313" key="2">
    <source>
        <dbReference type="EMBL" id="ALJ05477.1"/>
    </source>
</evidence>
<keyword evidence="1" id="KW-0472">Membrane</keyword>